<dbReference type="SMART" id="SM00823">
    <property type="entry name" value="PKS_PP"/>
    <property type="match status" value="1"/>
</dbReference>
<dbReference type="SUPFAM" id="SSF47336">
    <property type="entry name" value="ACP-like"/>
    <property type="match status" value="1"/>
</dbReference>
<dbReference type="InterPro" id="IPR020806">
    <property type="entry name" value="PKS_PP-bd"/>
</dbReference>
<dbReference type="InterPro" id="IPR032821">
    <property type="entry name" value="PKS_assoc"/>
</dbReference>
<evidence type="ECO:0000256" key="1">
    <source>
        <dbReference type="ARBA" id="ARBA00001957"/>
    </source>
</evidence>
<keyword evidence="6" id="KW-0511">Multifunctional enzyme</keyword>
<protein>
    <submittedName>
        <fullName evidence="11">Modular polyketide synthase</fullName>
    </submittedName>
</protein>
<dbReference type="GO" id="GO:0033068">
    <property type="term" value="P:macrolide biosynthetic process"/>
    <property type="evidence" value="ECO:0007669"/>
    <property type="project" value="UniProtKB-ARBA"/>
</dbReference>
<dbReference type="PANTHER" id="PTHR43775:SF51">
    <property type="entry name" value="INACTIVE PHENOLPHTHIOCEROL SYNTHESIS POLYKETIDE SYNTHASE TYPE I PKS1-RELATED"/>
    <property type="match status" value="1"/>
</dbReference>
<name>A0A1L7P0E5_9ACTN</name>
<dbReference type="InterPro" id="IPR001227">
    <property type="entry name" value="Ac_transferase_dom_sf"/>
</dbReference>
<gene>
    <name evidence="11" type="primary">tfb4</name>
</gene>
<dbReference type="Gene3D" id="3.30.70.3290">
    <property type="match status" value="1"/>
</dbReference>
<dbReference type="InterPro" id="IPR018201">
    <property type="entry name" value="Ketoacyl_synth_AS"/>
</dbReference>
<keyword evidence="5" id="KW-0045">Antibiotic biosynthesis</keyword>
<dbReference type="InterPro" id="IPR015083">
    <property type="entry name" value="NorB/c/GfsB-D-like_docking"/>
</dbReference>
<dbReference type="Pfam" id="PF00109">
    <property type="entry name" value="ketoacyl-synt"/>
    <property type="match status" value="1"/>
</dbReference>
<dbReference type="InterPro" id="IPR041618">
    <property type="entry name" value="PKS_DE"/>
</dbReference>
<dbReference type="InterPro" id="IPR016035">
    <property type="entry name" value="Acyl_Trfase/lysoPLipase"/>
</dbReference>
<dbReference type="InterPro" id="IPR057326">
    <property type="entry name" value="KR_dom"/>
</dbReference>
<dbReference type="PROSITE" id="PS00012">
    <property type="entry name" value="PHOSPHOPANTETHEINE"/>
    <property type="match status" value="1"/>
</dbReference>
<keyword evidence="3" id="KW-0597">Phosphoprotein</keyword>
<keyword evidence="7" id="KW-0012">Acyltransferase</keyword>
<dbReference type="Pfam" id="PF18369">
    <property type="entry name" value="PKS_DE"/>
    <property type="match status" value="1"/>
</dbReference>
<dbReference type="Gene3D" id="3.40.47.10">
    <property type="match status" value="1"/>
</dbReference>
<sequence>MANEAKLREYLKKVTTDLDEAYGRLRDIEDRAREPIAIVAMSCRFPGDVRSPEDLWRLLESGGDALSGFPVDRGWDVEGLYDPDPDAQGTTYTREGGFLADATRFDPGFFGISPREALAMDPQQRLLLETSWEAFERAGIDPVTLRGSQTGVFVGVNGSDYLSALLEADDDFAGHLGTGNAASVMSGRVSYTFGLEGPAVTVDTACSASLVALHLGVQALRNGECSLALVGGTHVMATPGLFVEFSRQRGLSADGRCKAFASDADGFGPAEGVGLLLVERLSDARRNGHPVLAVVRGSAINQDGASNGLTAPNGPSQQRVIRQALANARLSAADVDAVEAHGTGTSLGDPIEAQALLATYGQGRDEERPLLLGSVKSNIGHAQAAAGVAGVMKMVLAMRHGVLPPSLHISEPTPHVDWSSGAIELLTRNTEWPETGRPRRAAVSSFGFSGTNAHAVLEEAPRDDTEPVQPSGEPTGEATRPLLAGGTALPWVISGRTETALRDQAQRLLEHIEAHGDLEPADVGTSLALTRSVLDHRAVVIGRDRADLLTGLRALAEERGVAGLVQGSGTGGKGVFLFPGQGSQWVGMASALLDASPVFAARIDECAAALDPFTDWSLVDVLRQAPGAPSLDRVDVVQPALFAMMVSLAELWRSAGVEPAAVVGHSQGEIAAACVAGVLSLEDAARVVALRSQAIGRVLAGLGGMVSVALPVAAVRERISAWGEERISVAAVNGPSSVVVSGEPEALDELLAACEAEGVRARRVPVDYASHSAQVDLLREELLDLLADVQARSAQVPFFSTVTGEWVEGRELSASYWFENLRRTVELDGAVRALLEQGFGAFVECSAHPVLAMAVQETVEDAGRQAAVVGTLRRDDGGPDRFLASLGEAFVGGIPVDWKAVYAGTGARRVDLPTYAFQHQRYWPEAAPRTALPASPADATDARFWEAVEREDWAALATELEVDGDQPLSAVLPALSSWRRRGRETSTLDGWRYRVTWKPLSDDNASAATRLTGTWLLLTTPGGQEPWAKGIARALTDGGAEVRELAVKPADREALAALLREEVAETGSRPTGVLSLLAVDAEQPLHTSLALLQALGDAEVTAPLWCATRGAVSVGGTDRLENPEQALVWGMGRVASMEQGERWGGLVDLPAEPDERSLTRLAATLAAADAGEDQLALRPTGLFVRRLLRAPLDRSPVTRDWKPRGTVLVTGGTGALGAHVARWLAHNTEADSAPVHLLLTSRSGPEAPGAGELRDELTALGAEVTIAACDVADRTALAELLASVPRDRPLSSVVHTAAVLNDGVIEELTPDQLDEVLRAKVDATRNLDELTRELDLSAFVLFSSFAATFGAPGQGNQAPGNAFLEALAEQRRADGLVATTLSWGPWGDGGAVAGPVGDRMRRHGIIEMAPELAVTALGHALDRDETALTVIDMEWKRFALAFTADRPRTLLDELPEAREVIEQAQGDPADDPSGAVPLGKQLAGLPATEQDRVLLDLVRGAVAAVLGHAGAEAVEANRAFKELGFDSLTAVELRNRLGAATALKLPPTLIFDHPTPAAVAGYLRGEVVPEADGGASVLEELDRLESLLAGTSPDNVTRARISMRLQSLLGKWDDSDVPDAVTGTGAGRRGRAGAGAGSGSAGDGGIDDVAQLEAASDEELFAFINKGLGRA</sequence>
<evidence type="ECO:0000256" key="5">
    <source>
        <dbReference type="ARBA" id="ARBA00023194"/>
    </source>
</evidence>
<dbReference type="SUPFAM" id="SSF101173">
    <property type="entry name" value="Docking domain B of the erythromycin polyketide synthase (DEBS)"/>
    <property type="match status" value="1"/>
</dbReference>
<evidence type="ECO:0000256" key="8">
    <source>
        <dbReference type="SAM" id="MobiDB-lite"/>
    </source>
</evidence>
<dbReference type="Pfam" id="PF00550">
    <property type="entry name" value="PP-binding"/>
    <property type="match status" value="1"/>
</dbReference>
<dbReference type="GO" id="GO:0031177">
    <property type="term" value="F:phosphopantetheine binding"/>
    <property type="evidence" value="ECO:0007669"/>
    <property type="project" value="InterPro"/>
</dbReference>
<dbReference type="InterPro" id="IPR013968">
    <property type="entry name" value="PKS_KR"/>
</dbReference>
<dbReference type="GO" id="GO:0004315">
    <property type="term" value="F:3-oxoacyl-[acyl-carrier-protein] synthase activity"/>
    <property type="evidence" value="ECO:0007669"/>
    <property type="project" value="InterPro"/>
</dbReference>
<dbReference type="Gene3D" id="6.10.40.10">
    <property type="match status" value="1"/>
</dbReference>
<reference evidence="11" key="1">
    <citation type="journal article" date="2017" name="Angew. Chem. Int. Ed. Engl.">
        <title>Characterization of Giant Modular PKSs Provides Insight into Genetic Mechanism for Structural Diversification of Aminopolyol Polyketides.</title>
        <authorList>
            <person name="Zhang L."/>
            <person name="Hashimoto T."/>
            <person name="Qin B."/>
            <person name="Hashimoto J."/>
            <person name="Kozone I."/>
            <person name="Kawahara I."/>
            <person name="Okada M."/>
            <person name="Awakawa T."/>
            <person name="Ito T."/>
            <person name="Asakawa Y."/>
            <person name="Ueki M."/>
            <person name="Takahashi S."/>
            <person name="Osada H."/>
            <person name="Wakimoto T."/>
            <person name="Ikeda H."/>
            <person name="Shin-ya K."/>
            <person name="Abe I."/>
        </authorList>
    </citation>
    <scope>NUCLEOTIDE SEQUENCE</scope>
    <source>
        <strain evidence="11">NR0557</strain>
    </source>
</reference>
<dbReference type="Gene3D" id="3.40.50.720">
    <property type="entry name" value="NAD(P)-binding Rossmann-like Domain"/>
    <property type="match status" value="1"/>
</dbReference>
<dbReference type="InterPro" id="IPR009081">
    <property type="entry name" value="PP-bd_ACP"/>
</dbReference>
<dbReference type="SUPFAM" id="SSF55048">
    <property type="entry name" value="Probable ACP-binding domain of malonyl-CoA ACP transacylase"/>
    <property type="match status" value="1"/>
</dbReference>
<dbReference type="InterPro" id="IPR036299">
    <property type="entry name" value="Polyketide_synth_docking_sf"/>
</dbReference>
<evidence type="ECO:0000256" key="2">
    <source>
        <dbReference type="ARBA" id="ARBA00022450"/>
    </source>
</evidence>
<feature type="domain" description="Carrier" evidence="9">
    <location>
        <begin position="1492"/>
        <end position="1567"/>
    </location>
</feature>
<dbReference type="PROSITE" id="PS00606">
    <property type="entry name" value="KS3_1"/>
    <property type="match status" value="1"/>
</dbReference>
<feature type="domain" description="Ketosynthase family 3 (KS3)" evidence="10">
    <location>
        <begin position="33"/>
        <end position="459"/>
    </location>
</feature>
<dbReference type="Pfam" id="PF00698">
    <property type="entry name" value="Acyl_transf_1"/>
    <property type="match status" value="1"/>
</dbReference>
<dbReference type="InterPro" id="IPR036291">
    <property type="entry name" value="NAD(P)-bd_dom_sf"/>
</dbReference>
<proteinExistence type="predicted"/>
<dbReference type="InterPro" id="IPR050091">
    <property type="entry name" value="PKS_NRPS_Biosynth_Enz"/>
</dbReference>
<dbReference type="InterPro" id="IPR020841">
    <property type="entry name" value="PKS_Beta-ketoAc_synthase_dom"/>
</dbReference>
<dbReference type="SMART" id="SM00827">
    <property type="entry name" value="PKS_AT"/>
    <property type="match status" value="1"/>
</dbReference>
<dbReference type="FunFam" id="3.40.366.10:FF:000002">
    <property type="entry name" value="Probable polyketide synthase 2"/>
    <property type="match status" value="1"/>
</dbReference>
<dbReference type="SMART" id="SM01294">
    <property type="entry name" value="PKS_PP_betabranch"/>
    <property type="match status" value="1"/>
</dbReference>
<comment type="cofactor">
    <cofactor evidence="1">
        <name>pantetheine 4'-phosphate</name>
        <dbReference type="ChEBI" id="CHEBI:47942"/>
    </cofactor>
</comment>
<organism evidence="11">
    <name type="scientific">Streptomyces neyagawaensis</name>
    <dbReference type="NCBI Taxonomy" id="42238"/>
    <lineage>
        <taxon>Bacteria</taxon>
        <taxon>Bacillati</taxon>
        <taxon>Actinomycetota</taxon>
        <taxon>Actinomycetes</taxon>
        <taxon>Kitasatosporales</taxon>
        <taxon>Streptomycetaceae</taxon>
        <taxon>Streptomyces</taxon>
    </lineage>
</organism>
<dbReference type="GO" id="GO:0006633">
    <property type="term" value="P:fatty acid biosynthetic process"/>
    <property type="evidence" value="ECO:0007669"/>
    <property type="project" value="InterPro"/>
</dbReference>
<evidence type="ECO:0000256" key="4">
    <source>
        <dbReference type="ARBA" id="ARBA00022679"/>
    </source>
</evidence>
<dbReference type="FunFam" id="1.10.1200.10:FF:000007">
    <property type="entry name" value="Probable polyketide synthase pks17"/>
    <property type="match status" value="1"/>
</dbReference>
<dbReference type="CDD" id="cd08952">
    <property type="entry name" value="KR_1_SDR_x"/>
    <property type="match status" value="1"/>
</dbReference>
<dbReference type="SUPFAM" id="SSF53901">
    <property type="entry name" value="Thiolase-like"/>
    <property type="match status" value="1"/>
</dbReference>
<dbReference type="SMART" id="SM00825">
    <property type="entry name" value="PKS_KS"/>
    <property type="match status" value="1"/>
</dbReference>
<feature type="region of interest" description="Disordered" evidence="8">
    <location>
        <begin position="458"/>
        <end position="481"/>
    </location>
</feature>
<dbReference type="InterPro" id="IPR016036">
    <property type="entry name" value="Malonyl_transacylase_ACP-bd"/>
</dbReference>
<evidence type="ECO:0000259" key="9">
    <source>
        <dbReference type="PROSITE" id="PS50075"/>
    </source>
</evidence>
<dbReference type="Pfam" id="PF08659">
    <property type="entry name" value="KR"/>
    <property type="match status" value="1"/>
</dbReference>
<keyword evidence="2" id="KW-0596">Phosphopantetheine</keyword>
<dbReference type="SUPFAM" id="SSF52151">
    <property type="entry name" value="FabD/lysophospholipase-like"/>
    <property type="match status" value="1"/>
</dbReference>
<evidence type="ECO:0000256" key="6">
    <source>
        <dbReference type="ARBA" id="ARBA00023268"/>
    </source>
</evidence>
<dbReference type="InterPro" id="IPR014030">
    <property type="entry name" value="Ketoacyl_synth_N"/>
</dbReference>
<dbReference type="SUPFAM" id="SSF51735">
    <property type="entry name" value="NAD(P)-binding Rossmann-fold domains"/>
    <property type="match status" value="2"/>
</dbReference>
<dbReference type="SMART" id="SM00822">
    <property type="entry name" value="PKS_KR"/>
    <property type="match status" value="1"/>
</dbReference>
<dbReference type="InterPro" id="IPR014031">
    <property type="entry name" value="Ketoacyl_synth_C"/>
</dbReference>
<feature type="region of interest" description="Disordered" evidence="8">
    <location>
        <begin position="1619"/>
        <end position="1643"/>
    </location>
</feature>
<dbReference type="Gene3D" id="6.10.140.1830">
    <property type="match status" value="1"/>
</dbReference>
<dbReference type="EMBL" id="LC208006">
    <property type="protein sequence ID" value="BAW35654.1"/>
    <property type="molecule type" value="Genomic_DNA"/>
</dbReference>
<dbReference type="Pfam" id="PF08990">
    <property type="entry name" value="Docking"/>
    <property type="match status" value="1"/>
</dbReference>
<dbReference type="Gene3D" id="3.40.366.10">
    <property type="entry name" value="Malonyl-Coenzyme A Acyl Carrier Protein, domain 2"/>
    <property type="match status" value="1"/>
</dbReference>
<dbReference type="InterPro" id="IPR036736">
    <property type="entry name" value="ACP-like_sf"/>
</dbReference>
<evidence type="ECO:0000313" key="11">
    <source>
        <dbReference type="EMBL" id="BAW35654.1"/>
    </source>
</evidence>
<evidence type="ECO:0000259" key="10">
    <source>
        <dbReference type="PROSITE" id="PS52004"/>
    </source>
</evidence>
<dbReference type="PROSITE" id="PS50075">
    <property type="entry name" value="CARRIER"/>
    <property type="match status" value="1"/>
</dbReference>
<dbReference type="Gene3D" id="1.10.1200.10">
    <property type="entry name" value="ACP-like"/>
    <property type="match status" value="1"/>
</dbReference>
<dbReference type="CDD" id="cd00833">
    <property type="entry name" value="PKS"/>
    <property type="match status" value="1"/>
</dbReference>
<dbReference type="PROSITE" id="PS52004">
    <property type="entry name" value="KS3_2"/>
    <property type="match status" value="1"/>
</dbReference>
<dbReference type="InterPro" id="IPR014043">
    <property type="entry name" value="Acyl_transferase_dom"/>
</dbReference>
<feature type="compositionally biased region" description="Gly residues" evidence="8">
    <location>
        <begin position="1624"/>
        <end position="1643"/>
    </location>
</feature>
<accession>A0A1L7P0E5</accession>
<evidence type="ECO:0000256" key="7">
    <source>
        <dbReference type="ARBA" id="ARBA00023315"/>
    </source>
</evidence>
<evidence type="ECO:0000256" key="3">
    <source>
        <dbReference type="ARBA" id="ARBA00022553"/>
    </source>
</evidence>
<dbReference type="InterPro" id="IPR006162">
    <property type="entry name" value="Ppantetheine_attach_site"/>
</dbReference>
<keyword evidence="4" id="KW-0808">Transferase</keyword>
<dbReference type="PANTHER" id="PTHR43775">
    <property type="entry name" value="FATTY ACID SYNTHASE"/>
    <property type="match status" value="1"/>
</dbReference>
<dbReference type="FunFam" id="3.40.47.10:FF:000019">
    <property type="entry name" value="Polyketide synthase type I"/>
    <property type="match status" value="1"/>
</dbReference>
<dbReference type="NCBIfam" id="NF045894">
    <property type="entry name" value="PKS_plus_SDR"/>
    <property type="match status" value="1"/>
</dbReference>
<dbReference type="Pfam" id="PF02801">
    <property type="entry name" value="Ketoacyl-synt_C"/>
    <property type="match status" value="1"/>
</dbReference>
<dbReference type="GO" id="GO:0004312">
    <property type="term" value="F:fatty acid synthase activity"/>
    <property type="evidence" value="ECO:0007669"/>
    <property type="project" value="TreeGrafter"/>
</dbReference>
<dbReference type="Pfam" id="PF16197">
    <property type="entry name" value="KAsynt_C_assoc"/>
    <property type="match status" value="1"/>
</dbReference>
<dbReference type="InterPro" id="IPR016039">
    <property type="entry name" value="Thiolase-like"/>
</dbReference>